<keyword evidence="3" id="KW-1185">Reference proteome</keyword>
<evidence type="ECO:0000256" key="1">
    <source>
        <dbReference type="SAM" id="MobiDB-lite"/>
    </source>
</evidence>
<protein>
    <submittedName>
        <fullName evidence="2">Uncharacterized protein</fullName>
    </submittedName>
</protein>
<organism evidence="2 3">
    <name type="scientific">Pleurodeles waltl</name>
    <name type="common">Iberian ribbed newt</name>
    <dbReference type="NCBI Taxonomy" id="8319"/>
    <lineage>
        <taxon>Eukaryota</taxon>
        <taxon>Metazoa</taxon>
        <taxon>Chordata</taxon>
        <taxon>Craniata</taxon>
        <taxon>Vertebrata</taxon>
        <taxon>Euteleostomi</taxon>
        <taxon>Amphibia</taxon>
        <taxon>Batrachia</taxon>
        <taxon>Caudata</taxon>
        <taxon>Salamandroidea</taxon>
        <taxon>Salamandridae</taxon>
        <taxon>Pleurodelinae</taxon>
        <taxon>Pleurodeles</taxon>
    </lineage>
</organism>
<name>A0AAV7M8S6_PLEWA</name>
<dbReference type="EMBL" id="JANPWB010000014">
    <property type="protein sequence ID" value="KAJ1098313.1"/>
    <property type="molecule type" value="Genomic_DNA"/>
</dbReference>
<evidence type="ECO:0000313" key="2">
    <source>
        <dbReference type="EMBL" id="KAJ1098313.1"/>
    </source>
</evidence>
<accession>A0AAV7M8S6</accession>
<reference evidence="2" key="1">
    <citation type="journal article" date="2022" name="bioRxiv">
        <title>Sequencing and chromosome-scale assembly of the giantPleurodeles waltlgenome.</title>
        <authorList>
            <person name="Brown T."/>
            <person name="Elewa A."/>
            <person name="Iarovenko S."/>
            <person name="Subramanian E."/>
            <person name="Araus A.J."/>
            <person name="Petzold A."/>
            <person name="Susuki M."/>
            <person name="Suzuki K.-i.T."/>
            <person name="Hayashi T."/>
            <person name="Toyoda A."/>
            <person name="Oliveira C."/>
            <person name="Osipova E."/>
            <person name="Leigh N.D."/>
            <person name="Simon A."/>
            <person name="Yun M.H."/>
        </authorList>
    </citation>
    <scope>NUCLEOTIDE SEQUENCE</scope>
    <source>
        <strain evidence="2">20211129_DDA</strain>
        <tissue evidence="2">Liver</tissue>
    </source>
</reference>
<sequence length="220" mass="23372">MHPGNGRAAALVTGRGSQPTPVPATTRIGAEPGALVLQFYGGRYWALAHISALPGRRPRVAAHLHAARCTRRSGAWRPGASIFSGAILGPGPDRPSPRTRPVGHNPPRVGGCSLRSGAWHPGVSNFWGRNWALALISVHLGRRSQVAGPGSSPLRPLFVSEWSLVPWCFNFWGATLGSGADRHPSRLRAPAHLHTGLRSLRWAAATPRVKPQLLLGVLGG</sequence>
<evidence type="ECO:0000313" key="3">
    <source>
        <dbReference type="Proteomes" id="UP001066276"/>
    </source>
</evidence>
<dbReference type="AlphaFoldDB" id="A0AAV7M8S6"/>
<feature type="region of interest" description="Disordered" evidence="1">
    <location>
        <begin position="1"/>
        <end position="26"/>
    </location>
</feature>
<gene>
    <name evidence="2" type="ORF">NDU88_003428</name>
</gene>
<proteinExistence type="predicted"/>
<feature type="region of interest" description="Disordered" evidence="1">
    <location>
        <begin position="87"/>
        <end position="109"/>
    </location>
</feature>
<comment type="caution">
    <text evidence="2">The sequence shown here is derived from an EMBL/GenBank/DDBJ whole genome shotgun (WGS) entry which is preliminary data.</text>
</comment>
<dbReference type="Proteomes" id="UP001066276">
    <property type="component" value="Chromosome 10"/>
</dbReference>